<comment type="caution">
    <text evidence="1">The sequence shown here is derived from an EMBL/GenBank/DDBJ whole genome shotgun (WGS) entry which is preliminary data.</text>
</comment>
<name>A0ABN0VRY9_9GAMM</name>
<dbReference type="Proteomes" id="UP001501787">
    <property type="component" value="Unassembled WGS sequence"/>
</dbReference>
<dbReference type="Pfam" id="PF19940">
    <property type="entry name" value="DUF6402"/>
    <property type="match status" value="1"/>
</dbReference>
<dbReference type="InterPro" id="IPR045646">
    <property type="entry name" value="DUF6402"/>
</dbReference>
<sequence>MSNSHEISLISFKKNLDGTIYLTGIEKNTKKKFTLKCTAEQLCQTTLTPNNKNNKKTINSNLFKLTDIPSVMRKKQWNKAAYLNEKWLNGVNLSMNPEEKGQWSEVRSSLILYEPKIFNHQWLKKFQRYRDGVNALGKTLTSAAASKQFELAIDKKNIIQSVSIGKKYTYRSNYDELKKITKSSENNSRLLKKFHKKYQFQFYTIDKGIISQTNTYISNNYEIDDLWATFGSFAIYAAIGDYTIIPETNGYRVIIDSFICYAIDSYDFIIKGGNPDDYLGHWNKENFDFNVLIKDKENNINTHRHSRTGEYYSTFIPEKILYPVFNRHYQEYRKLYNKGQDMVVWTEITEITMRNMERKYREFFISK</sequence>
<dbReference type="EMBL" id="BAAAFR010000001">
    <property type="protein sequence ID" value="GAA0315829.1"/>
    <property type="molecule type" value="Genomic_DNA"/>
</dbReference>
<organism evidence="1 2">
    <name type="scientific">Psychrobacter aestuarii</name>
    <dbReference type="NCBI Taxonomy" id="556327"/>
    <lineage>
        <taxon>Bacteria</taxon>
        <taxon>Pseudomonadati</taxon>
        <taxon>Pseudomonadota</taxon>
        <taxon>Gammaproteobacteria</taxon>
        <taxon>Moraxellales</taxon>
        <taxon>Moraxellaceae</taxon>
        <taxon>Psychrobacter</taxon>
    </lineage>
</organism>
<proteinExistence type="predicted"/>
<keyword evidence="2" id="KW-1185">Reference proteome</keyword>
<gene>
    <name evidence="1" type="ORF">GCM10009129_11430</name>
</gene>
<evidence type="ECO:0000313" key="1">
    <source>
        <dbReference type="EMBL" id="GAA0315829.1"/>
    </source>
</evidence>
<accession>A0ABN0VRY9</accession>
<reference evidence="1 2" key="1">
    <citation type="journal article" date="2019" name="Int. J. Syst. Evol. Microbiol.">
        <title>The Global Catalogue of Microorganisms (GCM) 10K type strain sequencing project: providing services to taxonomists for standard genome sequencing and annotation.</title>
        <authorList>
            <consortium name="The Broad Institute Genomics Platform"/>
            <consortium name="The Broad Institute Genome Sequencing Center for Infectious Disease"/>
            <person name="Wu L."/>
            <person name="Ma J."/>
        </authorList>
    </citation>
    <scope>NUCLEOTIDE SEQUENCE [LARGE SCALE GENOMIC DNA]</scope>
    <source>
        <strain evidence="1 2">JCM 16343</strain>
    </source>
</reference>
<protein>
    <submittedName>
        <fullName evidence="1">Uncharacterized protein</fullName>
    </submittedName>
</protein>
<dbReference type="RefSeq" id="WP_201503406.1">
    <property type="nucleotide sequence ID" value="NZ_BAAAFR010000001.1"/>
</dbReference>
<evidence type="ECO:0000313" key="2">
    <source>
        <dbReference type="Proteomes" id="UP001501787"/>
    </source>
</evidence>